<dbReference type="CDD" id="cd01925">
    <property type="entry name" value="cyclophilin_CeCYP16-like"/>
    <property type="match status" value="1"/>
</dbReference>
<dbReference type="Proteomes" id="UP000266673">
    <property type="component" value="Unassembled WGS sequence"/>
</dbReference>
<feature type="compositionally biased region" description="Basic and acidic residues" evidence="10">
    <location>
        <begin position="494"/>
        <end position="532"/>
    </location>
</feature>
<dbReference type="Gene3D" id="2.40.100.10">
    <property type="entry name" value="Cyclophilin-like"/>
    <property type="match status" value="1"/>
</dbReference>
<keyword evidence="3" id="KW-0539">Nucleus</keyword>
<dbReference type="PANTHER" id="PTHR45625">
    <property type="entry name" value="PEPTIDYL-PROLYL CIS-TRANS ISOMERASE-RELATED"/>
    <property type="match status" value="1"/>
</dbReference>
<feature type="compositionally biased region" description="Basic and acidic residues" evidence="10">
    <location>
        <begin position="540"/>
        <end position="631"/>
    </location>
</feature>
<dbReference type="OrthoDB" id="442970at2759"/>
<reference evidence="12 13" key="1">
    <citation type="submission" date="2018-06" db="EMBL/GenBank/DDBJ databases">
        <title>Comparative genomics reveals the genomic features of Rhizophagus irregularis, R. cerebriforme, R. diaphanum and Gigaspora rosea, and their symbiotic lifestyle signature.</title>
        <authorList>
            <person name="Morin E."/>
            <person name="San Clemente H."/>
            <person name="Chen E.C.H."/>
            <person name="De La Providencia I."/>
            <person name="Hainaut M."/>
            <person name="Kuo A."/>
            <person name="Kohler A."/>
            <person name="Murat C."/>
            <person name="Tang N."/>
            <person name="Roy S."/>
            <person name="Loubradou J."/>
            <person name="Henrissat B."/>
            <person name="Grigoriev I.V."/>
            <person name="Corradi N."/>
            <person name="Roux C."/>
            <person name="Martin F.M."/>
        </authorList>
    </citation>
    <scope>NUCLEOTIDE SEQUENCE [LARGE SCALE GENOMIC DNA]</scope>
    <source>
        <strain evidence="12 13">DAOM 194757</strain>
    </source>
</reference>
<feature type="compositionally biased region" description="Basic and acidic residues" evidence="10">
    <location>
        <begin position="284"/>
        <end position="338"/>
    </location>
</feature>
<dbReference type="PROSITE" id="PS00170">
    <property type="entry name" value="CSA_PPIASE_1"/>
    <property type="match status" value="1"/>
</dbReference>
<dbReference type="STRING" id="44941.A0A397W809"/>
<accession>A0A397W809</accession>
<proteinExistence type="inferred from homology"/>
<evidence type="ECO:0000256" key="3">
    <source>
        <dbReference type="ARBA" id="ARBA00023242"/>
    </source>
</evidence>
<dbReference type="AlphaFoldDB" id="A0A397W809"/>
<dbReference type="FunFam" id="2.40.100.10:FF:000007">
    <property type="entry name" value="Peptidyl-prolyl cis-trans isomerase CWC27 homolog"/>
    <property type="match status" value="1"/>
</dbReference>
<evidence type="ECO:0000256" key="9">
    <source>
        <dbReference type="ARBA" id="ARBA00083804"/>
    </source>
</evidence>
<name>A0A397W809_9GLOM</name>
<dbReference type="PRINTS" id="PR00153">
    <property type="entry name" value="CSAPPISMRASE"/>
</dbReference>
<dbReference type="InterPro" id="IPR002130">
    <property type="entry name" value="Cyclophilin-type_PPIase_dom"/>
</dbReference>
<dbReference type="PANTHER" id="PTHR45625:SF6">
    <property type="entry name" value="SPLICEOSOME-ASSOCIATED PROTEIN CWC27 HOMOLOG"/>
    <property type="match status" value="1"/>
</dbReference>
<evidence type="ECO:0000256" key="7">
    <source>
        <dbReference type="ARBA" id="ARBA00071024"/>
    </source>
</evidence>
<feature type="domain" description="PPIase cyclophilin-type" evidence="11">
    <location>
        <begin position="18"/>
        <end position="166"/>
    </location>
</feature>
<dbReference type="GO" id="GO:0006457">
    <property type="term" value="P:protein folding"/>
    <property type="evidence" value="ECO:0007669"/>
    <property type="project" value="InterPro"/>
</dbReference>
<comment type="subcellular location">
    <subcellularLocation>
        <location evidence="2">Nucleus</location>
    </subcellularLocation>
</comment>
<comment type="function">
    <text evidence="5">PPIases accelerate the folding of proteins. It catalyzes the cis-trans isomerization of proline imidic peptide bonds in oligopeptides. Involved in pre-mRNA splicing.</text>
</comment>
<evidence type="ECO:0000256" key="1">
    <source>
        <dbReference type="ARBA" id="ARBA00000971"/>
    </source>
</evidence>
<sequence>MSNIYIQEPHTSGKVILHTTAGDIAIELFSKEAPKACRNFVQLALEGQYDSTIFHRVVPGFIIQGGDPAGTGFGGESIYGGPFEDEFHSRLRFVRRGLVAMANSGKNDNRSQFFITLDRTDELQNKHTIFGKVVDDTIFNVLKIGELETDENERPLYPPKIISTEVVLNPFDDIVPRITLEETLAQTVASSLKEEPPKKKPKKNIALLSFGEEAQELDANNDPNLKIKSSHDLLENDPRLSKEVAVTDFKLNTTDTEKVKLKETKDKLHKKTEMVDEEDSVESFNRKMKENVRQQHESIKSEATKEDNNEKQLSEKDAIRKEIEQVKQDIKKLDRSRDSDDDEPKKKKQKTSFVEVERQKYLSSGKAASAKRQKKSEDDTLKKLKDFQSKLFTADPEDDKPVTINEDAELCILHSVPNCLSCRDTFGQPQAEDTDEGWLSHRLVFEKDYRGKDLMQKRDDPDDYVVIDPLERKKQAIEQEKEKRSQKSRAGDAFNKDNKDNKREWDKERNRDSYHHREADQNRDRHGSRRSDSNTYGSTRDNDRHGSSRSESDRHGSSRSESDRYGPSRNESDRYGSSRSESDRHGSSRSENDRHGSGRSESDKYRPRRDENDRYRDRDIESRDRDRDRDRRDRRRH</sequence>
<comment type="caution">
    <text evidence="12">The sequence shown here is derived from an EMBL/GenBank/DDBJ whole genome shotgun (WGS) entry which is preliminary data.</text>
</comment>
<dbReference type="Pfam" id="PF00160">
    <property type="entry name" value="Pro_isomerase"/>
    <property type="match status" value="1"/>
</dbReference>
<evidence type="ECO:0000256" key="6">
    <source>
        <dbReference type="ARBA" id="ARBA00067721"/>
    </source>
</evidence>
<evidence type="ECO:0000256" key="8">
    <source>
        <dbReference type="ARBA" id="ARBA00082698"/>
    </source>
</evidence>
<evidence type="ECO:0000256" key="2">
    <source>
        <dbReference type="ARBA" id="ARBA00004123"/>
    </source>
</evidence>
<comment type="similarity">
    <text evidence="4">Belongs to the cyclophilin-type PPIase family. CWC27 subfamily.</text>
</comment>
<dbReference type="InterPro" id="IPR029000">
    <property type="entry name" value="Cyclophilin-like_dom_sf"/>
</dbReference>
<dbReference type="GO" id="GO:0071013">
    <property type="term" value="C:catalytic step 2 spliceosome"/>
    <property type="evidence" value="ECO:0007669"/>
    <property type="project" value="TreeGrafter"/>
</dbReference>
<evidence type="ECO:0000259" key="11">
    <source>
        <dbReference type="PROSITE" id="PS50072"/>
    </source>
</evidence>
<protein>
    <recommendedName>
        <fullName evidence="7">Peptidyl-prolyl isomerase CWC27</fullName>
    </recommendedName>
    <alternativeName>
        <fullName evidence="6">Peptidyl-prolyl isomerase cwc27</fullName>
    </alternativeName>
    <alternativeName>
        <fullName evidence="8 9">Rotamase CWC27</fullName>
    </alternativeName>
</protein>
<feature type="region of interest" description="Disordered" evidence="10">
    <location>
        <begin position="269"/>
        <end position="381"/>
    </location>
</feature>
<evidence type="ECO:0000256" key="4">
    <source>
        <dbReference type="ARBA" id="ARBA00038509"/>
    </source>
</evidence>
<dbReference type="InterPro" id="IPR044666">
    <property type="entry name" value="Cyclophilin_A-like"/>
</dbReference>
<evidence type="ECO:0000256" key="10">
    <source>
        <dbReference type="SAM" id="MobiDB-lite"/>
    </source>
</evidence>
<evidence type="ECO:0000256" key="5">
    <source>
        <dbReference type="ARBA" id="ARBA00055615"/>
    </source>
</evidence>
<dbReference type="GO" id="GO:0003755">
    <property type="term" value="F:peptidyl-prolyl cis-trans isomerase activity"/>
    <property type="evidence" value="ECO:0007669"/>
    <property type="project" value="UniProtKB-EC"/>
</dbReference>
<feature type="region of interest" description="Disordered" evidence="10">
    <location>
        <begin position="449"/>
        <end position="637"/>
    </location>
</feature>
<gene>
    <name evidence="12" type="ORF">C2G38_2010887</name>
</gene>
<dbReference type="InterPro" id="IPR020892">
    <property type="entry name" value="Cyclophilin-type_PPIase_CS"/>
</dbReference>
<feature type="compositionally biased region" description="Basic and acidic residues" evidence="10">
    <location>
        <begin position="469"/>
        <end position="485"/>
    </location>
</feature>
<dbReference type="PROSITE" id="PS50072">
    <property type="entry name" value="CSA_PPIASE_2"/>
    <property type="match status" value="1"/>
</dbReference>
<dbReference type="EMBL" id="QKWP01000019">
    <property type="protein sequence ID" value="RIB30162.1"/>
    <property type="molecule type" value="Genomic_DNA"/>
</dbReference>
<keyword evidence="13" id="KW-1185">Reference proteome</keyword>
<evidence type="ECO:0000313" key="12">
    <source>
        <dbReference type="EMBL" id="RIB30162.1"/>
    </source>
</evidence>
<feature type="compositionally biased region" description="Basic and acidic residues" evidence="10">
    <location>
        <begin position="449"/>
        <end position="460"/>
    </location>
</feature>
<evidence type="ECO:0000313" key="13">
    <source>
        <dbReference type="Proteomes" id="UP000266673"/>
    </source>
</evidence>
<organism evidence="12 13">
    <name type="scientific">Gigaspora rosea</name>
    <dbReference type="NCBI Taxonomy" id="44941"/>
    <lineage>
        <taxon>Eukaryota</taxon>
        <taxon>Fungi</taxon>
        <taxon>Fungi incertae sedis</taxon>
        <taxon>Mucoromycota</taxon>
        <taxon>Glomeromycotina</taxon>
        <taxon>Glomeromycetes</taxon>
        <taxon>Diversisporales</taxon>
        <taxon>Gigasporaceae</taxon>
        <taxon>Gigaspora</taxon>
    </lineage>
</organism>
<dbReference type="SUPFAM" id="SSF50891">
    <property type="entry name" value="Cyclophilin-like"/>
    <property type="match status" value="1"/>
</dbReference>
<comment type="catalytic activity">
    <reaction evidence="1">
        <text>[protein]-peptidylproline (omega=180) = [protein]-peptidylproline (omega=0)</text>
        <dbReference type="Rhea" id="RHEA:16237"/>
        <dbReference type="Rhea" id="RHEA-COMP:10747"/>
        <dbReference type="Rhea" id="RHEA-COMP:10748"/>
        <dbReference type="ChEBI" id="CHEBI:83833"/>
        <dbReference type="ChEBI" id="CHEBI:83834"/>
        <dbReference type="EC" id="5.2.1.8"/>
    </reaction>
</comment>